<gene>
    <name evidence="1" type="ORF">M409DRAFT_26592</name>
</gene>
<dbReference type="Proteomes" id="UP000799537">
    <property type="component" value="Unassembled WGS sequence"/>
</dbReference>
<dbReference type="AlphaFoldDB" id="A0A6A6C7I2"/>
<dbReference type="RefSeq" id="XP_033664036.1">
    <property type="nucleotide sequence ID" value="XM_033808176.1"/>
</dbReference>
<evidence type="ECO:0000313" key="1">
    <source>
        <dbReference type="EMBL" id="KAF2163147.1"/>
    </source>
</evidence>
<dbReference type="OrthoDB" id="1911848at2759"/>
<dbReference type="GeneID" id="54561448"/>
<protein>
    <submittedName>
        <fullName evidence="1">Uncharacterized protein</fullName>
    </submittedName>
</protein>
<evidence type="ECO:0000313" key="2">
    <source>
        <dbReference type="Proteomes" id="UP000799537"/>
    </source>
</evidence>
<proteinExistence type="predicted"/>
<dbReference type="EMBL" id="ML993610">
    <property type="protein sequence ID" value="KAF2163147.1"/>
    <property type="molecule type" value="Genomic_DNA"/>
</dbReference>
<accession>A0A6A6C7I2</accession>
<sequence length="320" mass="36215">MALASALEVISLVELSVKYGEIIKTFIHDVRYSGEEQDEMLVDVSYRLKVIDLHEGMLQKLPKSDVEALQDRMKRMKKSAEELVGFAQKLRTSPYGALKWATGKKRKLQKIVDTILGDQANLALELIVHGVSSILPIVDGETRKIVDFIDKSLARRQDTSLEVELELPPVLLHVLDGRELEDDNFETGRSQNGNHSIVETHSWESPRDKENTLRRIREVATTFHAATLDDRNFQSRKANIAQCLGYIPLSKCAKMIFELPSGIVGIQSLRQLLATENTYSLNARLGLARSLSTAVFFTHAYHHTGRFWRFQSSIRDLEGD</sequence>
<name>A0A6A6C7I2_ZASCE</name>
<keyword evidence="2" id="KW-1185">Reference proteome</keyword>
<reference evidence="1" key="1">
    <citation type="journal article" date="2020" name="Stud. Mycol.">
        <title>101 Dothideomycetes genomes: a test case for predicting lifestyles and emergence of pathogens.</title>
        <authorList>
            <person name="Haridas S."/>
            <person name="Albert R."/>
            <person name="Binder M."/>
            <person name="Bloem J."/>
            <person name="Labutti K."/>
            <person name="Salamov A."/>
            <person name="Andreopoulos B."/>
            <person name="Baker S."/>
            <person name="Barry K."/>
            <person name="Bills G."/>
            <person name="Bluhm B."/>
            <person name="Cannon C."/>
            <person name="Castanera R."/>
            <person name="Culley D."/>
            <person name="Daum C."/>
            <person name="Ezra D."/>
            <person name="Gonzalez J."/>
            <person name="Henrissat B."/>
            <person name="Kuo A."/>
            <person name="Liang C."/>
            <person name="Lipzen A."/>
            <person name="Lutzoni F."/>
            <person name="Magnuson J."/>
            <person name="Mondo S."/>
            <person name="Nolan M."/>
            <person name="Ohm R."/>
            <person name="Pangilinan J."/>
            <person name="Park H.-J."/>
            <person name="Ramirez L."/>
            <person name="Alfaro M."/>
            <person name="Sun H."/>
            <person name="Tritt A."/>
            <person name="Yoshinaga Y."/>
            <person name="Zwiers L.-H."/>
            <person name="Turgeon B."/>
            <person name="Goodwin S."/>
            <person name="Spatafora J."/>
            <person name="Crous P."/>
            <person name="Grigoriev I."/>
        </authorList>
    </citation>
    <scope>NUCLEOTIDE SEQUENCE</scope>
    <source>
        <strain evidence="1">ATCC 36951</strain>
    </source>
</reference>
<organism evidence="1 2">
    <name type="scientific">Zasmidium cellare ATCC 36951</name>
    <dbReference type="NCBI Taxonomy" id="1080233"/>
    <lineage>
        <taxon>Eukaryota</taxon>
        <taxon>Fungi</taxon>
        <taxon>Dikarya</taxon>
        <taxon>Ascomycota</taxon>
        <taxon>Pezizomycotina</taxon>
        <taxon>Dothideomycetes</taxon>
        <taxon>Dothideomycetidae</taxon>
        <taxon>Mycosphaerellales</taxon>
        <taxon>Mycosphaerellaceae</taxon>
        <taxon>Zasmidium</taxon>
    </lineage>
</organism>